<keyword evidence="1" id="KW-0175">Coiled coil</keyword>
<dbReference type="AlphaFoldDB" id="A0AA88Y7T6"/>
<name>A0AA88Y7T6_PINIB</name>
<protein>
    <submittedName>
        <fullName evidence="2">Uncharacterized protein</fullName>
    </submittedName>
</protein>
<evidence type="ECO:0000313" key="2">
    <source>
        <dbReference type="EMBL" id="KAK3094520.1"/>
    </source>
</evidence>
<accession>A0AA88Y7T6</accession>
<dbReference type="Proteomes" id="UP001186944">
    <property type="component" value="Unassembled WGS sequence"/>
</dbReference>
<reference evidence="2" key="1">
    <citation type="submission" date="2019-08" db="EMBL/GenBank/DDBJ databases">
        <title>The improved chromosome-level genome for the pearl oyster Pinctada fucata martensii using PacBio sequencing and Hi-C.</title>
        <authorList>
            <person name="Zheng Z."/>
        </authorList>
    </citation>
    <scope>NUCLEOTIDE SEQUENCE</scope>
    <source>
        <strain evidence="2">ZZ-2019</strain>
        <tissue evidence="2">Adductor muscle</tissue>
    </source>
</reference>
<gene>
    <name evidence="2" type="ORF">FSP39_002797</name>
</gene>
<dbReference type="EMBL" id="VSWD01000008">
    <property type="protein sequence ID" value="KAK3094520.1"/>
    <property type="molecule type" value="Genomic_DNA"/>
</dbReference>
<keyword evidence="3" id="KW-1185">Reference proteome</keyword>
<sequence>MNGYNNYRSPSHNSEVYIPMPIDRARIGEKKVEKIQEEIDRLENDQRQRRELIDKLTRIQDVEDRKTKQQNHITVRYFAVVSVFWEI</sequence>
<organism evidence="2 3">
    <name type="scientific">Pinctada imbricata</name>
    <name type="common">Atlantic pearl-oyster</name>
    <name type="synonym">Pinctada martensii</name>
    <dbReference type="NCBI Taxonomy" id="66713"/>
    <lineage>
        <taxon>Eukaryota</taxon>
        <taxon>Metazoa</taxon>
        <taxon>Spiralia</taxon>
        <taxon>Lophotrochozoa</taxon>
        <taxon>Mollusca</taxon>
        <taxon>Bivalvia</taxon>
        <taxon>Autobranchia</taxon>
        <taxon>Pteriomorphia</taxon>
        <taxon>Pterioida</taxon>
        <taxon>Pterioidea</taxon>
        <taxon>Pteriidae</taxon>
        <taxon>Pinctada</taxon>
    </lineage>
</organism>
<proteinExistence type="predicted"/>
<evidence type="ECO:0000313" key="3">
    <source>
        <dbReference type="Proteomes" id="UP001186944"/>
    </source>
</evidence>
<feature type="coiled-coil region" evidence="1">
    <location>
        <begin position="25"/>
        <end position="62"/>
    </location>
</feature>
<evidence type="ECO:0000256" key="1">
    <source>
        <dbReference type="SAM" id="Coils"/>
    </source>
</evidence>
<comment type="caution">
    <text evidence="2">The sequence shown here is derived from an EMBL/GenBank/DDBJ whole genome shotgun (WGS) entry which is preliminary data.</text>
</comment>